<dbReference type="AlphaFoldDB" id="U5D753"/>
<dbReference type="PANTHER" id="PTHR31963:SF16">
    <property type="entry name" value="OS06G0635200 PROTEIN"/>
    <property type="match status" value="1"/>
</dbReference>
<feature type="transmembrane region" description="Helical" evidence="1">
    <location>
        <begin position="57"/>
        <end position="79"/>
    </location>
</feature>
<evidence type="ECO:0000256" key="1">
    <source>
        <dbReference type="SAM" id="Phobius"/>
    </source>
</evidence>
<evidence type="ECO:0008006" key="4">
    <source>
        <dbReference type="Google" id="ProtNLM"/>
    </source>
</evidence>
<keyword evidence="3" id="KW-1185">Reference proteome</keyword>
<dbReference type="Proteomes" id="UP000017836">
    <property type="component" value="Unassembled WGS sequence"/>
</dbReference>
<name>U5D753_AMBTC</name>
<protein>
    <recommendedName>
        <fullName evidence="4">Transmembrane protein</fullName>
    </recommendedName>
</protein>
<dbReference type="HOGENOM" id="CLU_2253714_0_0_1"/>
<dbReference type="InterPro" id="IPR021924">
    <property type="entry name" value="DUF3537"/>
</dbReference>
<dbReference type="Pfam" id="PF12056">
    <property type="entry name" value="DUF3537"/>
    <property type="match status" value="1"/>
</dbReference>
<organism evidence="2 3">
    <name type="scientific">Amborella trichopoda</name>
    <dbReference type="NCBI Taxonomy" id="13333"/>
    <lineage>
        <taxon>Eukaryota</taxon>
        <taxon>Viridiplantae</taxon>
        <taxon>Streptophyta</taxon>
        <taxon>Embryophyta</taxon>
        <taxon>Tracheophyta</taxon>
        <taxon>Spermatophyta</taxon>
        <taxon>Magnoliopsida</taxon>
        <taxon>Amborellales</taxon>
        <taxon>Amborellaceae</taxon>
        <taxon>Amborella</taxon>
    </lineage>
</organism>
<keyword evidence="1" id="KW-1133">Transmembrane helix</keyword>
<accession>U5D753</accession>
<gene>
    <name evidence="2" type="ORF">AMTR_s00030p00237000</name>
</gene>
<dbReference type="PANTHER" id="PTHR31963">
    <property type="entry name" value="RAS GUANINE NUCLEOTIDE EXCHANGE FACTOR K"/>
    <property type="match status" value="1"/>
</dbReference>
<dbReference type="Gramene" id="ERN16188">
    <property type="protein sequence ID" value="ERN16188"/>
    <property type="gene ID" value="AMTR_s00030p00237000"/>
</dbReference>
<dbReference type="EMBL" id="KI392485">
    <property type="protein sequence ID" value="ERN16188.1"/>
    <property type="molecule type" value="Genomic_DNA"/>
</dbReference>
<keyword evidence="1" id="KW-0812">Transmembrane</keyword>
<evidence type="ECO:0000313" key="2">
    <source>
        <dbReference type="EMBL" id="ERN16188.1"/>
    </source>
</evidence>
<sequence>MARRTGEGEEREEEECLLPRERKNAFLRCGSQADDELKNFRQCVGRLCVDQSNRWRYFVSWSLFLLMVAVVPAASVFVLSCSHFEPFAVVPAASPLETKWQLNK</sequence>
<evidence type="ECO:0000313" key="3">
    <source>
        <dbReference type="Proteomes" id="UP000017836"/>
    </source>
</evidence>
<proteinExistence type="predicted"/>
<keyword evidence="1" id="KW-0472">Membrane</keyword>
<reference evidence="3" key="1">
    <citation type="journal article" date="2013" name="Science">
        <title>The Amborella genome and the evolution of flowering plants.</title>
        <authorList>
            <consortium name="Amborella Genome Project"/>
        </authorList>
    </citation>
    <scope>NUCLEOTIDE SEQUENCE [LARGE SCALE GENOMIC DNA]</scope>
</reference>